<protein>
    <recommendedName>
        <fullName evidence="3">N-acetyltransferase domain-containing protein</fullName>
    </recommendedName>
</protein>
<accession>A0ABP6CX95</accession>
<comment type="caution">
    <text evidence="1">The sequence shown here is derived from an EMBL/GenBank/DDBJ whole genome shotgun (WGS) entry which is preliminary data.</text>
</comment>
<proteinExistence type="predicted"/>
<dbReference type="RefSeq" id="WP_344547410.1">
    <property type="nucleotide sequence ID" value="NZ_BAAATD010000013.1"/>
</dbReference>
<name>A0ABP6CX95_9ACTN</name>
<keyword evidence="2" id="KW-1185">Reference proteome</keyword>
<dbReference type="InterPro" id="IPR016181">
    <property type="entry name" value="Acyl_CoA_acyltransferase"/>
</dbReference>
<dbReference type="Proteomes" id="UP001501509">
    <property type="component" value="Unassembled WGS sequence"/>
</dbReference>
<evidence type="ECO:0000313" key="1">
    <source>
        <dbReference type="EMBL" id="GAA2628148.1"/>
    </source>
</evidence>
<evidence type="ECO:0008006" key="3">
    <source>
        <dbReference type="Google" id="ProtNLM"/>
    </source>
</evidence>
<gene>
    <name evidence="1" type="ORF">GCM10010411_76810</name>
</gene>
<organism evidence="1 2">
    <name type="scientific">Actinomadura fulvescens</name>
    <dbReference type="NCBI Taxonomy" id="46160"/>
    <lineage>
        <taxon>Bacteria</taxon>
        <taxon>Bacillati</taxon>
        <taxon>Actinomycetota</taxon>
        <taxon>Actinomycetes</taxon>
        <taxon>Streptosporangiales</taxon>
        <taxon>Thermomonosporaceae</taxon>
        <taxon>Actinomadura</taxon>
    </lineage>
</organism>
<sequence>MLRMLPADRVEHQDGVKAMVAARAEWLGQRGLSAPDGIAETLAGQVGEPGWPVWVLERDGVVAGCTTVLTECPSWAFTEAERAEPSLFLASTWTQPAEGARLGHVIARWALDHAARTGRLHVRRGAFQERLARYYCQVQGWTLLREVQRRDRTGYIMSRRAQRQPDLPVRG</sequence>
<dbReference type="EMBL" id="BAAATD010000013">
    <property type="protein sequence ID" value="GAA2628148.1"/>
    <property type="molecule type" value="Genomic_DNA"/>
</dbReference>
<evidence type="ECO:0000313" key="2">
    <source>
        <dbReference type="Proteomes" id="UP001501509"/>
    </source>
</evidence>
<reference evidence="2" key="1">
    <citation type="journal article" date="2019" name="Int. J. Syst. Evol. Microbiol.">
        <title>The Global Catalogue of Microorganisms (GCM) 10K type strain sequencing project: providing services to taxonomists for standard genome sequencing and annotation.</title>
        <authorList>
            <consortium name="The Broad Institute Genomics Platform"/>
            <consortium name="The Broad Institute Genome Sequencing Center for Infectious Disease"/>
            <person name="Wu L."/>
            <person name="Ma J."/>
        </authorList>
    </citation>
    <scope>NUCLEOTIDE SEQUENCE [LARGE SCALE GENOMIC DNA]</scope>
    <source>
        <strain evidence="2">JCM 6833</strain>
    </source>
</reference>
<dbReference type="SUPFAM" id="SSF55729">
    <property type="entry name" value="Acyl-CoA N-acyltransferases (Nat)"/>
    <property type="match status" value="1"/>
</dbReference>